<name>A0ABU3H4Z8_9BACL</name>
<gene>
    <name evidence="3" type="ORF">J2Z22_001407</name>
</gene>
<dbReference type="Pfam" id="PF00497">
    <property type="entry name" value="SBP_bac_3"/>
    <property type="match status" value="1"/>
</dbReference>
<sequence length="291" mass="32266">MKRTSLILLIFAFLGVLIVGCGSNGKKEGSGQNGGASAAVSPTAAAASPTYKVQKIVVGTTSVFPNVSFIDANGKLTGFDVELVKELDKRLPQYEFEIQPLEFSSLLLSLETKKIDFIAQIMNKNPEREAKFLFTKEPYSYFKTKVAVEVGNDQIHSLDDLRGKKLYIGSSTSNNAYFIEEYNKKQDKKVEVVYGNGGANDLVNLLRTKRVDATLQNDFSYHFEKDADGKEALKLVGDPLFENGVYYVLRKDSQELSDKLDEAIKAVKADGTLSKLSIQWLGQDYTKSLKE</sequence>
<keyword evidence="4" id="KW-1185">Reference proteome</keyword>
<dbReference type="PANTHER" id="PTHR35936">
    <property type="entry name" value="MEMBRANE-BOUND LYTIC MUREIN TRANSGLYCOSYLASE F"/>
    <property type="match status" value="1"/>
</dbReference>
<dbReference type="PROSITE" id="PS51257">
    <property type="entry name" value="PROKAR_LIPOPROTEIN"/>
    <property type="match status" value="1"/>
</dbReference>
<dbReference type="EMBL" id="JAUSUY010000004">
    <property type="protein sequence ID" value="MDT3425888.1"/>
    <property type="molecule type" value="Genomic_DNA"/>
</dbReference>
<dbReference type="SUPFAM" id="SSF53850">
    <property type="entry name" value="Periplasmic binding protein-like II"/>
    <property type="match status" value="1"/>
</dbReference>
<evidence type="ECO:0000313" key="4">
    <source>
        <dbReference type="Proteomes" id="UP001248709"/>
    </source>
</evidence>
<protein>
    <submittedName>
        <fullName evidence="3">L-cystine transport system substrate-binding protein</fullName>
    </submittedName>
</protein>
<accession>A0ABU3H4Z8</accession>
<reference evidence="3 4" key="1">
    <citation type="submission" date="2023-07" db="EMBL/GenBank/DDBJ databases">
        <title>Genomic Encyclopedia of Type Strains, Phase IV (KMG-IV): sequencing the most valuable type-strain genomes for metagenomic binning, comparative biology and taxonomic classification.</title>
        <authorList>
            <person name="Goeker M."/>
        </authorList>
    </citation>
    <scope>NUCLEOTIDE SEQUENCE [LARGE SCALE GENOMIC DNA]</scope>
    <source>
        <strain evidence="3 4">T98</strain>
    </source>
</reference>
<keyword evidence="1" id="KW-0732">Signal</keyword>
<comment type="caution">
    <text evidence="3">The sequence shown here is derived from an EMBL/GenBank/DDBJ whole genome shotgun (WGS) entry which is preliminary data.</text>
</comment>
<dbReference type="InterPro" id="IPR001638">
    <property type="entry name" value="Solute-binding_3/MltF_N"/>
</dbReference>
<organism evidence="3 4">
    <name type="scientific">Paenibacillus forsythiae</name>
    <dbReference type="NCBI Taxonomy" id="365616"/>
    <lineage>
        <taxon>Bacteria</taxon>
        <taxon>Bacillati</taxon>
        <taxon>Bacillota</taxon>
        <taxon>Bacilli</taxon>
        <taxon>Bacillales</taxon>
        <taxon>Paenibacillaceae</taxon>
        <taxon>Paenibacillus</taxon>
    </lineage>
</organism>
<dbReference type="Proteomes" id="UP001248709">
    <property type="component" value="Unassembled WGS sequence"/>
</dbReference>
<dbReference type="PANTHER" id="PTHR35936:SF18">
    <property type="entry name" value="L-CYSTINE-BINDING PROTEIN TCYJ"/>
    <property type="match status" value="1"/>
</dbReference>
<evidence type="ECO:0000259" key="2">
    <source>
        <dbReference type="SMART" id="SM00062"/>
    </source>
</evidence>
<evidence type="ECO:0000313" key="3">
    <source>
        <dbReference type="EMBL" id="MDT3425888.1"/>
    </source>
</evidence>
<proteinExistence type="predicted"/>
<feature type="domain" description="Solute-binding protein family 3/N-terminal" evidence="2">
    <location>
        <begin position="55"/>
        <end position="284"/>
    </location>
</feature>
<dbReference type="Gene3D" id="3.40.190.10">
    <property type="entry name" value="Periplasmic binding protein-like II"/>
    <property type="match status" value="2"/>
</dbReference>
<evidence type="ECO:0000256" key="1">
    <source>
        <dbReference type="ARBA" id="ARBA00022729"/>
    </source>
</evidence>
<dbReference type="RefSeq" id="WP_025702489.1">
    <property type="nucleotide sequence ID" value="NZ_JAUSUY010000004.1"/>
</dbReference>
<dbReference type="SMART" id="SM00062">
    <property type="entry name" value="PBPb"/>
    <property type="match status" value="1"/>
</dbReference>